<dbReference type="PANTHER" id="PTHR35908:SF1">
    <property type="entry name" value="CONSERVED PROTEIN"/>
    <property type="match status" value="1"/>
</dbReference>
<feature type="domain" description="Glyoxalase-like" evidence="1">
    <location>
        <begin position="8"/>
        <end position="97"/>
    </location>
</feature>
<dbReference type="EMBL" id="QXGH01000017">
    <property type="protein sequence ID" value="RHW26435.1"/>
    <property type="molecule type" value="Genomic_DNA"/>
</dbReference>
<gene>
    <name evidence="2" type="ORF">D0Z08_13955</name>
</gene>
<dbReference type="InterPro" id="IPR029068">
    <property type="entry name" value="Glyas_Bleomycin-R_OHBP_Dase"/>
</dbReference>
<organism evidence="2 3">
    <name type="scientific">Nocardioides immobilis</name>
    <dbReference type="NCBI Taxonomy" id="2049295"/>
    <lineage>
        <taxon>Bacteria</taxon>
        <taxon>Bacillati</taxon>
        <taxon>Actinomycetota</taxon>
        <taxon>Actinomycetes</taxon>
        <taxon>Propionibacteriales</taxon>
        <taxon>Nocardioidaceae</taxon>
        <taxon>Nocardioides</taxon>
    </lineage>
</organism>
<proteinExistence type="predicted"/>
<evidence type="ECO:0000259" key="1">
    <source>
        <dbReference type="Pfam" id="PF18029"/>
    </source>
</evidence>
<dbReference type="AlphaFoldDB" id="A0A417Y1F9"/>
<comment type="caution">
    <text evidence="2">The sequence shown here is derived from an EMBL/GenBank/DDBJ whole genome shotgun (WGS) entry which is preliminary data.</text>
</comment>
<name>A0A417Y1F9_9ACTN</name>
<dbReference type="SUPFAM" id="SSF54593">
    <property type="entry name" value="Glyoxalase/Bleomycin resistance protein/Dihydroxybiphenyl dioxygenase"/>
    <property type="match status" value="1"/>
</dbReference>
<dbReference type="PANTHER" id="PTHR35908">
    <property type="entry name" value="HYPOTHETICAL FUSION PROTEIN"/>
    <property type="match status" value="1"/>
</dbReference>
<reference evidence="2 3" key="1">
    <citation type="submission" date="2018-09" db="EMBL/GenBank/DDBJ databases">
        <title>Genome sequencing of Nocardioides immobilis CCTCC AB 2017083 for comparison to Nocardioides silvaticus.</title>
        <authorList>
            <person name="Li C."/>
            <person name="Wang G."/>
        </authorList>
    </citation>
    <scope>NUCLEOTIDE SEQUENCE [LARGE SCALE GENOMIC DNA]</scope>
    <source>
        <strain evidence="2 3">CCTCC AB 2017083</strain>
    </source>
</reference>
<evidence type="ECO:0000313" key="2">
    <source>
        <dbReference type="EMBL" id="RHW26435.1"/>
    </source>
</evidence>
<evidence type="ECO:0000313" key="3">
    <source>
        <dbReference type="Proteomes" id="UP000283644"/>
    </source>
</evidence>
<dbReference type="InterPro" id="IPR041581">
    <property type="entry name" value="Glyoxalase_6"/>
</dbReference>
<dbReference type="Gene3D" id="3.10.180.10">
    <property type="entry name" value="2,3-Dihydroxybiphenyl 1,2-Dioxygenase, domain 1"/>
    <property type="match status" value="1"/>
</dbReference>
<dbReference type="RefSeq" id="WP_118925848.1">
    <property type="nucleotide sequence ID" value="NZ_QXGH01000017.1"/>
</dbReference>
<protein>
    <recommendedName>
        <fullName evidence="1">Glyoxalase-like domain-containing protein</fullName>
    </recommendedName>
</protein>
<dbReference type="Pfam" id="PF18029">
    <property type="entry name" value="Glyoxalase_6"/>
    <property type="match status" value="1"/>
</dbReference>
<accession>A0A417Y1F9</accession>
<sequence>MPVQLYALSFDAHDPERLAGFWSGLLGWETVAEPDGGFALLPADDTGFRIEFYPSEEPMVVPNQIHFDLTSNLEDQQAIVARALRLGGRHIDVGQPGGGARRPRRPRRQRVLRADAPLIPHL</sequence>
<dbReference type="OrthoDB" id="3212826at2"/>
<dbReference type="Proteomes" id="UP000283644">
    <property type="component" value="Unassembled WGS sequence"/>
</dbReference>
<keyword evidence="3" id="KW-1185">Reference proteome</keyword>